<dbReference type="GO" id="GO:0005672">
    <property type="term" value="C:transcription factor TFIIA complex"/>
    <property type="evidence" value="ECO:0007669"/>
    <property type="project" value="InterPro"/>
</dbReference>
<accession>A0A811RK04</accession>
<keyword evidence="4" id="KW-1133">Transmembrane helix</keyword>
<dbReference type="EMBL" id="CAJGYO010000015">
    <property type="protein sequence ID" value="CAD6270740.1"/>
    <property type="molecule type" value="Genomic_DNA"/>
</dbReference>
<evidence type="ECO:0000256" key="4">
    <source>
        <dbReference type="SAM" id="Phobius"/>
    </source>
</evidence>
<protein>
    <recommendedName>
        <fullName evidence="5">Transcription initiation factor IIA gamma subunit C-terminal domain-containing protein</fullName>
    </recommendedName>
</protein>
<keyword evidence="4" id="KW-0812">Transmembrane</keyword>
<keyword evidence="2" id="KW-0804">Transcription</keyword>
<organism evidence="6 7">
    <name type="scientific">Miscanthus lutarioriparius</name>
    <dbReference type="NCBI Taxonomy" id="422564"/>
    <lineage>
        <taxon>Eukaryota</taxon>
        <taxon>Viridiplantae</taxon>
        <taxon>Streptophyta</taxon>
        <taxon>Embryophyta</taxon>
        <taxon>Tracheophyta</taxon>
        <taxon>Spermatophyta</taxon>
        <taxon>Magnoliopsida</taxon>
        <taxon>Liliopsida</taxon>
        <taxon>Poales</taxon>
        <taxon>Poaceae</taxon>
        <taxon>PACMAD clade</taxon>
        <taxon>Panicoideae</taxon>
        <taxon>Andropogonodae</taxon>
        <taxon>Andropogoneae</taxon>
        <taxon>Saccharinae</taxon>
        <taxon>Miscanthus</taxon>
    </lineage>
</organism>
<dbReference type="Gene3D" id="2.30.18.10">
    <property type="entry name" value="Transcription factor IIA (TFIIA), beta-barrel domain"/>
    <property type="match status" value="1"/>
</dbReference>
<dbReference type="CDD" id="cd10014">
    <property type="entry name" value="TFIIA_gamma_C"/>
    <property type="match status" value="1"/>
</dbReference>
<dbReference type="OrthoDB" id="586585at2759"/>
<gene>
    <name evidence="6" type="ORF">NCGR_LOCUS54032</name>
</gene>
<dbReference type="SUPFAM" id="SSF50784">
    <property type="entry name" value="Transcription factor IIA (TFIIA), beta-barrel domain"/>
    <property type="match status" value="1"/>
</dbReference>
<evidence type="ECO:0000256" key="3">
    <source>
        <dbReference type="ARBA" id="ARBA00023242"/>
    </source>
</evidence>
<sequence length="154" mass="16792">MPVFFFSLYRSSMSNYVEAKKILLPSSSEQSGNSELDFTCPPLTKTRLPLLSAAGDTPVTAGAIVSLLQGHLHTCRVCDNVWTFVLTDATFKSAEIQETLSKMDLNAMVAACYALPVLVSVLTVRFFYVLWHSGQPASRPRTTGLRCLIVLGSG</sequence>
<evidence type="ECO:0000313" key="6">
    <source>
        <dbReference type="EMBL" id="CAD6270740.1"/>
    </source>
</evidence>
<reference evidence="6" key="1">
    <citation type="submission" date="2020-10" db="EMBL/GenBank/DDBJ databases">
        <authorList>
            <person name="Han B."/>
            <person name="Lu T."/>
            <person name="Zhao Q."/>
            <person name="Huang X."/>
            <person name="Zhao Y."/>
        </authorList>
    </citation>
    <scope>NUCLEOTIDE SEQUENCE</scope>
</reference>
<keyword evidence="3" id="KW-0539">Nucleus</keyword>
<proteinExistence type="predicted"/>
<dbReference type="Proteomes" id="UP000604825">
    <property type="component" value="Unassembled WGS sequence"/>
</dbReference>
<evidence type="ECO:0000313" key="7">
    <source>
        <dbReference type="Proteomes" id="UP000604825"/>
    </source>
</evidence>
<comment type="subcellular location">
    <subcellularLocation>
        <location evidence="1">Nucleus</location>
    </subcellularLocation>
</comment>
<evidence type="ECO:0000256" key="2">
    <source>
        <dbReference type="ARBA" id="ARBA00023163"/>
    </source>
</evidence>
<dbReference type="AlphaFoldDB" id="A0A811RK04"/>
<feature type="transmembrane region" description="Helical" evidence="4">
    <location>
        <begin position="107"/>
        <end position="131"/>
    </location>
</feature>
<evidence type="ECO:0000259" key="5">
    <source>
        <dbReference type="Pfam" id="PF02751"/>
    </source>
</evidence>
<dbReference type="GO" id="GO:0006367">
    <property type="term" value="P:transcription initiation at RNA polymerase II promoter"/>
    <property type="evidence" value="ECO:0007669"/>
    <property type="project" value="InterPro"/>
</dbReference>
<name>A0A811RK04_9POAL</name>
<keyword evidence="7" id="KW-1185">Reference proteome</keyword>
<dbReference type="InterPro" id="IPR015871">
    <property type="entry name" value="TFIIA_gsu_C"/>
</dbReference>
<comment type="caution">
    <text evidence="6">The sequence shown here is derived from an EMBL/GenBank/DDBJ whole genome shotgun (WGS) entry which is preliminary data.</text>
</comment>
<keyword evidence="4" id="KW-0472">Membrane</keyword>
<dbReference type="Pfam" id="PF02751">
    <property type="entry name" value="TFIIA_gamma_C"/>
    <property type="match status" value="1"/>
</dbReference>
<evidence type="ECO:0000256" key="1">
    <source>
        <dbReference type="ARBA" id="ARBA00004123"/>
    </source>
</evidence>
<feature type="domain" description="Transcription initiation factor IIA gamma subunit C-terminal" evidence="5">
    <location>
        <begin position="70"/>
        <end position="97"/>
    </location>
</feature>
<dbReference type="InterPro" id="IPR009088">
    <property type="entry name" value="TFIIA_b-brl"/>
</dbReference>